<protein>
    <submittedName>
        <fullName evidence="4">Type VI secretion system tip protein TssI/VgrG</fullName>
    </submittedName>
</protein>
<dbReference type="NCBIfam" id="TIGR01646">
    <property type="entry name" value="vgr_GE"/>
    <property type="match status" value="1"/>
</dbReference>
<dbReference type="NCBIfam" id="TIGR03361">
    <property type="entry name" value="VI_Rhs_Vgr"/>
    <property type="match status" value="1"/>
</dbReference>
<dbReference type="InterPro" id="IPR017847">
    <property type="entry name" value="T6SS_RhsGE_Vgr_subset"/>
</dbReference>
<dbReference type="Gene3D" id="3.55.50.10">
    <property type="entry name" value="Baseplate protein-like domains"/>
    <property type="match status" value="1"/>
</dbReference>
<dbReference type="Proteomes" id="UP001257914">
    <property type="component" value="Unassembled WGS sequence"/>
</dbReference>
<dbReference type="SUPFAM" id="SSF69255">
    <property type="entry name" value="gp5 N-terminal domain-like"/>
    <property type="match status" value="1"/>
</dbReference>
<sequence length="951" mass="104825">MTNSIQFTFSHPQLSETDKVKVVNFTGDEGISRLYEFAIELISDNADLDSDVMLESPASLIIKLGADSRNIQGIVSHFEAVKQINNKTIYKAKLVPRLWELSLYHTNEIYLDQTVPEIIETVLKEAGFTNLDYDISGLQGTYKKWPYKCQYGENHLDFISRLMERDGIYYYFAEGDSGEKLVFCDTLNAQETISIPDILYSPSASLEINSLENNVHSFVSQQKRVPHRVLVKDYNDDKPSVDIKGEAIIDPDANPNSEVYVWGQNIETPDEGKLLADIRAEEILAGKKTYHGESSVIRLLAGYNFKLNQHFRAACNQEYLLLSINHEGSDPSVLDSSDSGSAPATIYNNQFSAISSTTQYRPEQLTAKPEIHGTLNAFIDAEGDGQYAELDEEGRYRVTLPFDRVDRDGGKASHWIRMSQPFSGENQGMSFPLHKGAEVLLTFVGGDPDRPIISGSIPNASQPSVTTSDNQTNSVIRTSSGNKIELEDQEGKNRIKLQTGDDKTYMHLGSPNHPGDGYVLMTKGMERKEVLGGQQLFVAASGASYENANGDDATIPDRSDPETGEIGETTTDVINEQDVFTFWKKESDGQNPSAGKTEFTLEDELEGKYLFERRIGDVYKWTAGNEYIYGADNVYDFGNSWDEFHVNEDGMDRSGDKQEVFPIPNFSNARGTTGATSEGYDWGDDTRVIDPGEQMVEQKWGDEYSYHHGRRFDWCADPADYNFGNGYTENLIKSNEETINDSHAHDKASPGGPKYGTINGELVKGLEAGSTAAEKTIGNSYSYTNGKSLDIYVGDQESHVHGDQHEEVHGHSISHVRGSCHSTHHGATNDMFMGATSEFMLGATSSVTLSAASEMQVGAASEMFVGAKFELCISAKLSVNIGINTDVDTAAKFEAESIFGARVKATNVDATLTDLLTRVNTISSAVNHIQTKAVTLRNGGITVDGTALTMM</sequence>
<dbReference type="RefSeq" id="WP_315945581.1">
    <property type="nucleotide sequence ID" value="NZ_JAWCUA010000001.1"/>
</dbReference>
<evidence type="ECO:0000313" key="4">
    <source>
        <dbReference type="EMBL" id="MDU0111680.1"/>
    </source>
</evidence>
<dbReference type="Gene3D" id="4.10.220.110">
    <property type="match status" value="1"/>
</dbReference>
<dbReference type="Gene3D" id="2.30.110.50">
    <property type="match status" value="1"/>
</dbReference>
<dbReference type="SUPFAM" id="SSF69349">
    <property type="entry name" value="Phage fibre proteins"/>
    <property type="match status" value="1"/>
</dbReference>
<dbReference type="InterPro" id="IPR037026">
    <property type="entry name" value="Vgr_OB-fold_dom_sf"/>
</dbReference>
<comment type="similarity">
    <text evidence="1">Belongs to the VgrG protein family.</text>
</comment>
<dbReference type="SUPFAM" id="SSF69279">
    <property type="entry name" value="Phage tail proteins"/>
    <property type="match status" value="2"/>
</dbReference>
<dbReference type="InterPro" id="IPR006533">
    <property type="entry name" value="T6SS_Vgr_RhsGE"/>
</dbReference>
<dbReference type="Gene3D" id="2.40.50.230">
    <property type="entry name" value="Gp5 N-terminal domain"/>
    <property type="match status" value="1"/>
</dbReference>
<dbReference type="EMBL" id="JAWCUA010000001">
    <property type="protein sequence ID" value="MDU0111680.1"/>
    <property type="molecule type" value="Genomic_DNA"/>
</dbReference>
<name>A0ABU3QX02_9GAMM</name>
<keyword evidence="5" id="KW-1185">Reference proteome</keyword>
<evidence type="ECO:0000256" key="2">
    <source>
        <dbReference type="SAM" id="MobiDB-lite"/>
    </source>
</evidence>
<accession>A0ABU3QX02</accession>
<organism evidence="4 5">
    <name type="scientific">Psychrosphaera aquimarina</name>
    <dbReference type="NCBI Taxonomy" id="2044854"/>
    <lineage>
        <taxon>Bacteria</taxon>
        <taxon>Pseudomonadati</taxon>
        <taxon>Pseudomonadota</taxon>
        <taxon>Gammaproteobacteria</taxon>
        <taxon>Alteromonadales</taxon>
        <taxon>Pseudoalteromonadaceae</taxon>
        <taxon>Psychrosphaera</taxon>
    </lineage>
</organism>
<proteinExistence type="inferred from homology"/>
<comment type="caution">
    <text evidence="4">The sequence shown here is derived from an EMBL/GenBank/DDBJ whole genome shotgun (WGS) entry which is preliminary data.</text>
</comment>
<feature type="compositionally biased region" description="Polar residues" evidence="2">
    <location>
        <begin position="665"/>
        <end position="676"/>
    </location>
</feature>
<reference evidence="4 5" key="1">
    <citation type="submission" date="2023-10" db="EMBL/GenBank/DDBJ databases">
        <title>Psychrosphaera aquimaarina strain SW33 isolated from seawater.</title>
        <authorList>
            <person name="Bayburt H."/>
            <person name="Kim J.M."/>
            <person name="Choi B.J."/>
            <person name="Jeon C.O."/>
        </authorList>
    </citation>
    <scope>NUCLEOTIDE SEQUENCE [LARGE SCALE GENOMIC DNA]</scope>
    <source>
        <strain evidence="4 5">KCTC 52743</strain>
    </source>
</reference>
<dbReference type="Pfam" id="PF05954">
    <property type="entry name" value="Phage_GPD"/>
    <property type="match status" value="1"/>
</dbReference>
<feature type="region of interest" description="Disordered" evidence="2">
    <location>
        <begin position="456"/>
        <end position="475"/>
    </location>
</feature>
<gene>
    <name evidence="4" type="primary">tssI</name>
    <name evidence="4" type="ORF">RT723_01365</name>
</gene>
<feature type="region of interest" description="Disordered" evidence="2">
    <location>
        <begin position="664"/>
        <end position="684"/>
    </location>
</feature>
<evidence type="ECO:0000259" key="3">
    <source>
        <dbReference type="Pfam" id="PF04717"/>
    </source>
</evidence>
<evidence type="ECO:0000256" key="1">
    <source>
        <dbReference type="ARBA" id="ARBA00005558"/>
    </source>
</evidence>
<dbReference type="InterPro" id="IPR006531">
    <property type="entry name" value="Gp5/Vgr_OB"/>
</dbReference>
<feature type="domain" description="Gp5/Type VI secretion system Vgr protein OB-fold" evidence="3">
    <location>
        <begin position="391"/>
        <end position="456"/>
    </location>
</feature>
<dbReference type="Pfam" id="PF04717">
    <property type="entry name" value="Phage_base_V"/>
    <property type="match status" value="1"/>
</dbReference>
<evidence type="ECO:0000313" key="5">
    <source>
        <dbReference type="Proteomes" id="UP001257914"/>
    </source>
</evidence>